<feature type="transmembrane region" description="Helical" evidence="1">
    <location>
        <begin position="80"/>
        <end position="98"/>
    </location>
</feature>
<dbReference type="PANTHER" id="PTHR37488:SF2">
    <property type="entry name" value="DUF1275 DOMAIN-CONTAINING PROTEIN"/>
    <property type="match status" value="1"/>
</dbReference>
<feature type="transmembrane region" description="Helical" evidence="1">
    <location>
        <begin position="187"/>
        <end position="205"/>
    </location>
</feature>
<feature type="transmembrane region" description="Helical" evidence="1">
    <location>
        <begin position="104"/>
        <end position="122"/>
    </location>
</feature>
<evidence type="ECO:0008006" key="4">
    <source>
        <dbReference type="Google" id="ProtNLM"/>
    </source>
</evidence>
<protein>
    <recommendedName>
        <fullName evidence="4">DUF1275 domain protein</fullName>
    </recommendedName>
</protein>
<reference evidence="2 3" key="1">
    <citation type="journal article" date="2012" name="Science">
        <title>The Paleozoic origin of enzymatic lignin decomposition reconstructed from 31 fungal genomes.</title>
        <authorList>
            <person name="Floudas D."/>
            <person name="Binder M."/>
            <person name="Riley R."/>
            <person name="Barry K."/>
            <person name="Blanchette R.A."/>
            <person name="Henrissat B."/>
            <person name="Martinez A.T."/>
            <person name="Otillar R."/>
            <person name="Spatafora J.W."/>
            <person name="Yadav J.S."/>
            <person name="Aerts A."/>
            <person name="Benoit I."/>
            <person name="Boyd A."/>
            <person name="Carlson A."/>
            <person name="Copeland A."/>
            <person name="Coutinho P.M."/>
            <person name="de Vries R.P."/>
            <person name="Ferreira P."/>
            <person name="Findley K."/>
            <person name="Foster B."/>
            <person name="Gaskell J."/>
            <person name="Glotzer D."/>
            <person name="Gorecki P."/>
            <person name="Heitman J."/>
            <person name="Hesse C."/>
            <person name="Hori C."/>
            <person name="Igarashi K."/>
            <person name="Jurgens J.A."/>
            <person name="Kallen N."/>
            <person name="Kersten P."/>
            <person name="Kohler A."/>
            <person name="Kuees U."/>
            <person name="Kumar T.K.A."/>
            <person name="Kuo A."/>
            <person name="LaButti K."/>
            <person name="Larrondo L.F."/>
            <person name="Lindquist E."/>
            <person name="Ling A."/>
            <person name="Lombard V."/>
            <person name="Lucas S."/>
            <person name="Lundell T."/>
            <person name="Martin R."/>
            <person name="McLaughlin D.J."/>
            <person name="Morgenstern I."/>
            <person name="Morin E."/>
            <person name="Murat C."/>
            <person name="Nagy L.G."/>
            <person name="Nolan M."/>
            <person name="Ohm R.A."/>
            <person name="Patyshakuliyeva A."/>
            <person name="Rokas A."/>
            <person name="Ruiz-Duenas F.J."/>
            <person name="Sabat G."/>
            <person name="Salamov A."/>
            <person name="Samejima M."/>
            <person name="Schmutz J."/>
            <person name="Slot J.C."/>
            <person name="St John F."/>
            <person name="Stenlid J."/>
            <person name="Sun H."/>
            <person name="Sun S."/>
            <person name="Syed K."/>
            <person name="Tsang A."/>
            <person name="Wiebenga A."/>
            <person name="Young D."/>
            <person name="Pisabarro A."/>
            <person name="Eastwood D.C."/>
            <person name="Martin F."/>
            <person name="Cullen D."/>
            <person name="Grigoriev I.V."/>
            <person name="Hibbett D.S."/>
        </authorList>
    </citation>
    <scope>NUCLEOTIDE SEQUENCE [LARGE SCALE GENOMIC DNA]</scope>
    <source>
        <strain evidence="2 3">MD-104</strain>
    </source>
</reference>
<feature type="transmembrane region" description="Helical" evidence="1">
    <location>
        <begin position="225"/>
        <end position="243"/>
    </location>
</feature>
<feature type="transmembrane region" description="Helical" evidence="1">
    <location>
        <begin position="38"/>
        <end position="59"/>
    </location>
</feature>
<dbReference type="EMBL" id="KB467876">
    <property type="protein sequence ID" value="PCH36250.1"/>
    <property type="molecule type" value="Genomic_DNA"/>
</dbReference>
<accession>A0A2H3J1W3</accession>
<evidence type="ECO:0000313" key="2">
    <source>
        <dbReference type="EMBL" id="PCH36250.1"/>
    </source>
</evidence>
<gene>
    <name evidence="2" type="ORF">WOLCODRAFT_156963</name>
</gene>
<keyword evidence="1" id="KW-0812">Transmembrane</keyword>
<keyword evidence="3" id="KW-1185">Reference proteome</keyword>
<dbReference type="Pfam" id="PF06912">
    <property type="entry name" value="DUF1275"/>
    <property type="match status" value="1"/>
</dbReference>
<dbReference type="InterPro" id="IPR010699">
    <property type="entry name" value="DUF1275"/>
</dbReference>
<sequence length="256" mass="26929">MPDNDPEPAPPNAALLLLCLCTGLVDSLTYVSSGVWCAFVTGTTIQLGMDIPIALSYLLSAKFQPDAFHRIASSSSSVRFASLIGFLVGGHASSHSLLATNPAISSTMQAALLVLASTVILSRAGTSPLVVGIPHAHITLPIVSASMAIQAVLVQHYHTAYATSVAWTSVWLSIVTPSSARSRLYKIAGLIVLIIGAGIGTVVLGRVDGDEQTESGEDRARRVGWGLLAAAGIKLIAAVMFRVQRHKHIHEGRIHL</sequence>
<organism evidence="2 3">
    <name type="scientific">Wolfiporia cocos (strain MD-104)</name>
    <name type="common">Brown rot fungus</name>
    <dbReference type="NCBI Taxonomy" id="742152"/>
    <lineage>
        <taxon>Eukaryota</taxon>
        <taxon>Fungi</taxon>
        <taxon>Dikarya</taxon>
        <taxon>Basidiomycota</taxon>
        <taxon>Agaricomycotina</taxon>
        <taxon>Agaricomycetes</taxon>
        <taxon>Polyporales</taxon>
        <taxon>Phaeolaceae</taxon>
        <taxon>Wolfiporia</taxon>
    </lineage>
</organism>
<evidence type="ECO:0000313" key="3">
    <source>
        <dbReference type="Proteomes" id="UP000218811"/>
    </source>
</evidence>
<dbReference type="Proteomes" id="UP000218811">
    <property type="component" value="Unassembled WGS sequence"/>
</dbReference>
<proteinExistence type="predicted"/>
<name>A0A2H3J1W3_WOLCO</name>
<feature type="transmembrane region" description="Helical" evidence="1">
    <location>
        <begin position="159"/>
        <end position="175"/>
    </location>
</feature>
<feature type="transmembrane region" description="Helical" evidence="1">
    <location>
        <begin position="12"/>
        <end position="32"/>
    </location>
</feature>
<keyword evidence="1" id="KW-1133">Transmembrane helix</keyword>
<dbReference type="AlphaFoldDB" id="A0A2H3J1W3"/>
<evidence type="ECO:0000256" key="1">
    <source>
        <dbReference type="SAM" id="Phobius"/>
    </source>
</evidence>
<dbReference type="STRING" id="742152.A0A2H3J1W3"/>
<dbReference type="PANTHER" id="PTHR37488">
    <property type="entry name" value="DUF1275 DOMAIN-CONTAINING PROTEIN"/>
    <property type="match status" value="1"/>
</dbReference>
<keyword evidence="1" id="KW-0472">Membrane</keyword>